<sequence>MDSPRQTTSTSGAVPAAGTGGSLTFEDLVTIGCAPSLCHLRPARRARGPSKGPREVRRAVDGAAFRAV</sequence>
<feature type="compositionally biased region" description="Polar residues" evidence="1">
    <location>
        <begin position="1"/>
        <end position="12"/>
    </location>
</feature>
<organism evidence="2 3">
    <name type="scientific">Streptomyces lunalinharesii</name>
    <dbReference type="NCBI Taxonomy" id="333384"/>
    <lineage>
        <taxon>Bacteria</taxon>
        <taxon>Bacillati</taxon>
        <taxon>Actinomycetota</taxon>
        <taxon>Actinomycetes</taxon>
        <taxon>Kitasatosporales</taxon>
        <taxon>Streptomycetaceae</taxon>
        <taxon>Streptomyces</taxon>
    </lineage>
</organism>
<comment type="caution">
    <text evidence="2">The sequence shown here is derived from an EMBL/GenBank/DDBJ whole genome shotgun (WGS) entry which is preliminary data.</text>
</comment>
<protein>
    <submittedName>
        <fullName evidence="2">Uncharacterized protein</fullName>
    </submittedName>
</protein>
<dbReference type="EMBL" id="BAAARK010000007">
    <property type="protein sequence ID" value="GAA2660949.1"/>
    <property type="molecule type" value="Genomic_DNA"/>
</dbReference>
<evidence type="ECO:0000256" key="1">
    <source>
        <dbReference type="SAM" id="MobiDB-lite"/>
    </source>
</evidence>
<keyword evidence="3" id="KW-1185">Reference proteome</keyword>
<gene>
    <name evidence="2" type="ORF">GCM10009864_30270</name>
</gene>
<feature type="region of interest" description="Disordered" evidence="1">
    <location>
        <begin position="43"/>
        <end position="68"/>
    </location>
</feature>
<reference evidence="2 3" key="1">
    <citation type="journal article" date="2019" name="Int. J. Syst. Evol. Microbiol.">
        <title>The Global Catalogue of Microorganisms (GCM) 10K type strain sequencing project: providing services to taxonomists for standard genome sequencing and annotation.</title>
        <authorList>
            <consortium name="The Broad Institute Genomics Platform"/>
            <consortium name="The Broad Institute Genome Sequencing Center for Infectious Disease"/>
            <person name="Wu L."/>
            <person name="Ma J."/>
        </authorList>
    </citation>
    <scope>NUCLEOTIDE SEQUENCE [LARGE SCALE GENOMIC DNA]</scope>
    <source>
        <strain evidence="2 3">JCM 16374</strain>
    </source>
</reference>
<evidence type="ECO:0000313" key="2">
    <source>
        <dbReference type="EMBL" id="GAA2660949.1"/>
    </source>
</evidence>
<name>A0ABN3RU60_9ACTN</name>
<dbReference type="Proteomes" id="UP001500994">
    <property type="component" value="Unassembled WGS sequence"/>
</dbReference>
<accession>A0ABN3RU60</accession>
<proteinExistence type="predicted"/>
<evidence type="ECO:0000313" key="3">
    <source>
        <dbReference type="Proteomes" id="UP001500994"/>
    </source>
</evidence>
<feature type="region of interest" description="Disordered" evidence="1">
    <location>
        <begin position="1"/>
        <end position="20"/>
    </location>
</feature>